<name>A0AAJ8KDS9_9TREE</name>
<sequence length="71" mass="8020">MYPVINQRRFELVSMGTLEEKTNGGDAGRPMNVYEDCGEESSLDVRRRPFFFDLIFEVLEGFGGLVVSIGK</sequence>
<keyword evidence="2" id="KW-1185">Reference proteome</keyword>
<dbReference type="EMBL" id="CP144546">
    <property type="protein sequence ID" value="WVW85480.1"/>
    <property type="molecule type" value="Genomic_DNA"/>
</dbReference>
<reference evidence="1" key="2">
    <citation type="submission" date="2024-02" db="EMBL/GenBank/DDBJ databases">
        <title>Comparative genomics of Cryptococcus and Kwoniella reveals pathogenesis evolution and contrasting modes of karyotype evolution via chromosome fusion or intercentromeric recombination.</title>
        <authorList>
            <person name="Coelho M.A."/>
            <person name="David-Palma M."/>
            <person name="Shea T."/>
            <person name="Bowers K."/>
            <person name="McGinley-Smith S."/>
            <person name="Mohammad A.W."/>
            <person name="Gnirke A."/>
            <person name="Yurkov A.M."/>
            <person name="Nowrousian M."/>
            <person name="Sun S."/>
            <person name="Cuomo C.A."/>
            <person name="Heitman J."/>
        </authorList>
    </citation>
    <scope>NUCLEOTIDE SEQUENCE</scope>
    <source>
        <strain evidence="1">CBS 10118</strain>
    </source>
</reference>
<dbReference type="AlphaFoldDB" id="A0AAJ8KDS9"/>
<evidence type="ECO:0000313" key="2">
    <source>
        <dbReference type="Proteomes" id="UP000092730"/>
    </source>
</evidence>
<proteinExistence type="predicted"/>
<reference evidence="1" key="1">
    <citation type="submission" date="2013-07" db="EMBL/GenBank/DDBJ databases">
        <authorList>
            <consortium name="The Broad Institute Genome Sequencing Platform"/>
            <person name="Cuomo C."/>
            <person name="Litvintseva A."/>
            <person name="Chen Y."/>
            <person name="Heitman J."/>
            <person name="Sun S."/>
            <person name="Springer D."/>
            <person name="Dromer F."/>
            <person name="Young S.K."/>
            <person name="Zeng Q."/>
            <person name="Gargeya S."/>
            <person name="Fitzgerald M."/>
            <person name="Abouelleil A."/>
            <person name="Alvarado L."/>
            <person name="Berlin A.M."/>
            <person name="Chapman S.B."/>
            <person name="Dewar J."/>
            <person name="Goldberg J."/>
            <person name="Griggs A."/>
            <person name="Gujja S."/>
            <person name="Hansen M."/>
            <person name="Howarth C."/>
            <person name="Imamovic A."/>
            <person name="Larimer J."/>
            <person name="McCowan C."/>
            <person name="Murphy C."/>
            <person name="Pearson M."/>
            <person name="Priest M."/>
            <person name="Roberts A."/>
            <person name="Saif S."/>
            <person name="Shea T."/>
            <person name="Sykes S."/>
            <person name="Wortman J."/>
            <person name="Nusbaum C."/>
            <person name="Birren B."/>
        </authorList>
    </citation>
    <scope>NUCLEOTIDE SEQUENCE</scope>
    <source>
        <strain evidence="1">CBS 10118</strain>
    </source>
</reference>
<accession>A0AAJ8KDS9</accession>
<gene>
    <name evidence="1" type="ORF">I302_107518</name>
</gene>
<dbReference type="Proteomes" id="UP000092730">
    <property type="component" value="Chromosome 6"/>
</dbReference>
<dbReference type="GeneID" id="90824451"/>
<protein>
    <submittedName>
        <fullName evidence="1">Uncharacterized protein</fullName>
    </submittedName>
</protein>
<organism evidence="1 2">
    <name type="scientific">Kwoniella bestiolae CBS 10118</name>
    <dbReference type="NCBI Taxonomy" id="1296100"/>
    <lineage>
        <taxon>Eukaryota</taxon>
        <taxon>Fungi</taxon>
        <taxon>Dikarya</taxon>
        <taxon>Basidiomycota</taxon>
        <taxon>Agaricomycotina</taxon>
        <taxon>Tremellomycetes</taxon>
        <taxon>Tremellales</taxon>
        <taxon>Cryptococcaceae</taxon>
        <taxon>Kwoniella</taxon>
    </lineage>
</organism>
<evidence type="ECO:0000313" key="1">
    <source>
        <dbReference type="EMBL" id="WVW85480.1"/>
    </source>
</evidence>
<dbReference type="KEGG" id="kbi:90824451"/>
<dbReference type="RefSeq" id="XP_065726545.1">
    <property type="nucleotide sequence ID" value="XM_065870473.1"/>
</dbReference>